<dbReference type="Proteomes" id="UP000815677">
    <property type="component" value="Unassembled WGS sequence"/>
</dbReference>
<feature type="compositionally biased region" description="Basic and acidic residues" evidence="1">
    <location>
        <begin position="113"/>
        <end position="127"/>
    </location>
</feature>
<feature type="compositionally biased region" description="Basic and acidic residues" evidence="1">
    <location>
        <begin position="70"/>
        <end position="100"/>
    </location>
</feature>
<dbReference type="EMBL" id="DF849285">
    <property type="protein sequence ID" value="GAT56446.1"/>
    <property type="molecule type" value="Genomic_DNA"/>
</dbReference>
<evidence type="ECO:0000256" key="1">
    <source>
        <dbReference type="SAM" id="MobiDB-lite"/>
    </source>
</evidence>
<accession>A0ABQ0LZG1</accession>
<reference evidence="2" key="1">
    <citation type="submission" date="2014-09" db="EMBL/GenBank/DDBJ databases">
        <title>Genome sequence of the luminous mushroom Mycena chlorophos for searching fungal bioluminescence genes.</title>
        <authorList>
            <person name="Tanaka Y."/>
            <person name="Kasuga D."/>
            <person name="Oba Y."/>
            <person name="Hase S."/>
            <person name="Sato K."/>
            <person name="Oba Y."/>
            <person name="Sakakibara Y."/>
        </authorList>
    </citation>
    <scope>NUCLEOTIDE SEQUENCE</scope>
</reference>
<evidence type="ECO:0008006" key="4">
    <source>
        <dbReference type="Google" id="ProtNLM"/>
    </source>
</evidence>
<gene>
    <name evidence="2" type="ORF">MCHLO_13098</name>
</gene>
<organism evidence="2 3">
    <name type="scientific">Mycena chlorophos</name>
    <name type="common">Agaric fungus</name>
    <name type="synonym">Agaricus chlorophos</name>
    <dbReference type="NCBI Taxonomy" id="658473"/>
    <lineage>
        <taxon>Eukaryota</taxon>
        <taxon>Fungi</taxon>
        <taxon>Dikarya</taxon>
        <taxon>Basidiomycota</taxon>
        <taxon>Agaricomycotina</taxon>
        <taxon>Agaricomycetes</taxon>
        <taxon>Agaricomycetidae</taxon>
        <taxon>Agaricales</taxon>
        <taxon>Marasmiineae</taxon>
        <taxon>Mycenaceae</taxon>
        <taxon>Mycena</taxon>
    </lineage>
</organism>
<keyword evidence="3" id="KW-1185">Reference proteome</keyword>
<sequence>MSTTPAPLPRFVRSGGGRIIDVDQVISRHLAKNEKARLQMARKRAELKLCPPAVQQAAADKAREHRAKYRERNRQNLQSKEAERRARITHERFDAFRTHIEQQGSSRQGSESDQEHTSDDTLHHDAFQLEQQELSSRAYAPPYPRQGSESDSAGGWSA</sequence>
<evidence type="ECO:0000313" key="3">
    <source>
        <dbReference type="Proteomes" id="UP000815677"/>
    </source>
</evidence>
<feature type="compositionally biased region" description="Low complexity" evidence="1">
    <location>
        <begin position="101"/>
        <end position="111"/>
    </location>
</feature>
<evidence type="ECO:0000313" key="2">
    <source>
        <dbReference type="EMBL" id="GAT56446.1"/>
    </source>
</evidence>
<feature type="region of interest" description="Disordered" evidence="1">
    <location>
        <begin position="56"/>
        <end position="158"/>
    </location>
</feature>
<name>A0ABQ0LZG1_MYCCL</name>
<proteinExistence type="predicted"/>
<protein>
    <recommendedName>
        <fullName evidence="4">BZIP domain-containing protein</fullName>
    </recommendedName>
</protein>